<feature type="domain" description="Calmodulin binding protein C-terminal" evidence="1">
    <location>
        <begin position="23"/>
        <end position="85"/>
    </location>
</feature>
<protein>
    <submittedName>
        <fullName evidence="2">Histidine--tRNA ligase</fullName>
    </submittedName>
</protein>
<sequence>GMSNKIWEATVEHAFECDLEDKKLYSYYIAENQVMLFFNSIFQVVGAKFGVYDYQPISDLTASQMALVNRLKQDAYRNRNGIIEFDVPQVGILSRHLTIADASVSGSRSQDLQSPEFSNALKGQWYNKKQQSCHFNNGGEQITLAGLEHLFGQQPSQAKVSEDPAMPLQFFSSSFQNNPNGTDFLGRSGDYGMEPSTSRLIGSTGETFLSCGSNVGMANCFPQTVGWDLENRPFQASDSKMAHGYPTTAPGFSVHIPRSIPWSKWVKLMAALKCGMSIRRRVAAKRRARVFGYQALPDFPGTYHM</sequence>
<accession>A0A1D1ZI72</accession>
<gene>
    <name evidence="2" type="primary">hisS_41</name>
    <name evidence="2" type="ORF">g.113599</name>
</gene>
<dbReference type="GO" id="GO:0005516">
    <property type="term" value="F:calmodulin binding"/>
    <property type="evidence" value="ECO:0007669"/>
    <property type="project" value="InterPro"/>
</dbReference>
<dbReference type="Pfam" id="PF20452">
    <property type="entry name" value="Calmod_bind_C"/>
    <property type="match status" value="1"/>
</dbReference>
<dbReference type="GO" id="GO:0016874">
    <property type="term" value="F:ligase activity"/>
    <property type="evidence" value="ECO:0007669"/>
    <property type="project" value="UniProtKB-KW"/>
</dbReference>
<reference evidence="2" key="1">
    <citation type="submission" date="2015-07" db="EMBL/GenBank/DDBJ databases">
        <title>Transcriptome Assembly of Anthurium amnicola.</title>
        <authorList>
            <person name="Suzuki J."/>
        </authorList>
    </citation>
    <scope>NUCLEOTIDE SEQUENCE</scope>
</reference>
<organism evidence="2">
    <name type="scientific">Anthurium amnicola</name>
    <dbReference type="NCBI Taxonomy" id="1678845"/>
    <lineage>
        <taxon>Eukaryota</taxon>
        <taxon>Viridiplantae</taxon>
        <taxon>Streptophyta</taxon>
        <taxon>Embryophyta</taxon>
        <taxon>Tracheophyta</taxon>
        <taxon>Spermatophyta</taxon>
        <taxon>Magnoliopsida</taxon>
        <taxon>Liliopsida</taxon>
        <taxon>Araceae</taxon>
        <taxon>Pothoideae</taxon>
        <taxon>Potheae</taxon>
        <taxon>Anthurium</taxon>
    </lineage>
</organism>
<dbReference type="GO" id="GO:0005634">
    <property type="term" value="C:nucleus"/>
    <property type="evidence" value="ECO:0007669"/>
    <property type="project" value="TreeGrafter"/>
</dbReference>
<evidence type="ECO:0000259" key="1">
    <source>
        <dbReference type="Pfam" id="PF20452"/>
    </source>
</evidence>
<proteinExistence type="predicted"/>
<dbReference type="GO" id="GO:0080142">
    <property type="term" value="P:regulation of salicylic acid biosynthetic process"/>
    <property type="evidence" value="ECO:0007669"/>
    <property type="project" value="TreeGrafter"/>
</dbReference>
<dbReference type="PANTHER" id="PTHR31713">
    <property type="entry name" value="OS02G0177800 PROTEIN"/>
    <property type="match status" value="1"/>
</dbReference>
<dbReference type="AlphaFoldDB" id="A0A1D1ZI72"/>
<dbReference type="InterPro" id="IPR012416">
    <property type="entry name" value="CBP60"/>
</dbReference>
<feature type="non-terminal residue" evidence="2">
    <location>
        <position position="1"/>
    </location>
</feature>
<dbReference type="EMBL" id="GDJX01001369">
    <property type="protein sequence ID" value="JAT66567.1"/>
    <property type="molecule type" value="Transcribed_RNA"/>
</dbReference>
<dbReference type="GO" id="GO:0043565">
    <property type="term" value="F:sequence-specific DNA binding"/>
    <property type="evidence" value="ECO:0007669"/>
    <property type="project" value="TreeGrafter"/>
</dbReference>
<evidence type="ECO:0000313" key="2">
    <source>
        <dbReference type="EMBL" id="JAT66567.1"/>
    </source>
</evidence>
<dbReference type="GO" id="GO:0003700">
    <property type="term" value="F:DNA-binding transcription factor activity"/>
    <property type="evidence" value="ECO:0007669"/>
    <property type="project" value="TreeGrafter"/>
</dbReference>
<keyword evidence="2" id="KW-0436">Ligase</keyword>
<dbReference type="PANTHER" id="PTHR31713:SF43">
    <property type="entry name" value="CALMODULIN-BINDING PROTEIN 60 G"/>
    <property type="match status" value="1"/>
</dbReference>
<dbReference type="InterPro" id="IPR046829">
    <property type="entry name" value="Calmod_bind_C"/>
</dbReference>
<name>A0A1D1ZI72_9ARAE</name>